<organism evidence="1 2">
    <name type="scientific">Phocaeicola vulgatus str. 3975 RP4</name>
    <dbReference type="NCBI Taxonomy" id="1339352"/>
    <lineage>
        <taxon>Bacteria</taxon>
        <taxon>Pseudomonadati</taxon>
        <taxon>Bacteroidota</taxon>
        <taxon>Bacteroidia</taxon>
        <taxon>Bacteroidales</taxon>
        <taxon>Bacteroidaceae</taxon>
        <taxon>Phocaeicola</taxon>
    </lineage>
</organism>
<proteinExistence type="predicted"/>
<sequence>MIWFMALPEPCLLFLIIFSMKKWNFSGRALSKEKRKDHAE</sequence>
<dbReference type="PATRIC" id="fig|1339352.3.peg.3502"/>
<gene>
    <name evidence="1" type="ORF">M099_3725</name>
</gene>
<dbReference type="EMBL" id="JNHM01000129">
    <property type="protein sequence ID" value="KDS46137.1"/>
    <property type="molecule type" value="Genomic_DNA"/>
</dbReference>
<name>A0A069S5V1_PHOVU</name>
<evidence type="ECO:0000313" key="1">
    <source>
        <dbReference type="EMBL" id="KDS46137.1"/>
    </source>
</evidence>
<protein>
    <submittedName>
        <fullName evidence="1">Uncharacterized protein</fullName>
    </submittedName>
</protein>
<dbReference type="AlphaFoldDB" id="A0A069S5V1"/>
<reference evidence="1 2" key="1">
    <citation type="submission" date="2014-04" db="EMBL/GenBank/DDBJ databases">
        <authorList>
            <person name="Sears C."/>
            <person name="Carroll K."/>
            <person name="Sack B.R."/>
            <person name="Qadri F."/>
            <person name="Myers L.L."/>
            <person name="Chung G.-T."/>
            <person name="Escheverria P."/>
            <person name="Fraser C.M."/>
            <person name="Sadzewicz L."/>
            <person name="Shefchek K.A."/>
            <person name="Tallon L."/>
            <person name="Das S.P."/>
            <person name="Daugherty S."/>
            <person name="Mongodin E.F."/>
        </authorList>
    </citation>
    <scope>NUCLEOTIDE SEQUENCE [LARGE SCALE GENOMIC DNA]</scope>
    <source>
        <strain evidence="1 2">3975 RP4</strain>
    </source>
</reference>
<comment type="caution">
    <text evidence="1">The sequence shown here is derived from an EMBL/GenBank/DDBJ whole genome shotgun (WGS) entry which is preliminary data.</text>
</comment>
<dbReference type="Proteomes" id="UP000027661">
    <property type="component" value="Unassembled WGS sequence"/>
</dbReference>
<evidence type="ECO:0000313" key="2">
    <source>
        <dbReference type="Proteomes" id="UP000027661"/>
    </source>
</evidence>
<accession>A0A069S5V1</accession>